<organism evidence="2 3">
    <name type="scientific">Sistotremastrum niveocremeum HHB9708</name>
    <dbReference type="NCBI Taxonomy" id="1314777"/>
    <lineage>
        <taxon>Eukaryota</taxon>
        <taxon>Fungi</taxon>
        <taxon>Dikarya</taxon>
        <taxon>Basidiomycota</taxon>
        <taxon>Agaricomycotina</taxon>
        <taxon>Agaricomycetes</taxon>
        <taxon>Sistotremastrales</taxon>
        <taxon>Sistotremastraceae</taxon>
        <taxon>Sertulicium</taxon>
        <taxon>Sertulicium niveocremeum</taxon>
    </lineage>
</organism>
<sequence>MSLWRASLNASISAFDVYSFAEYDKDNCISSPNMPFIPNPHLYPRKVHLRQDARYWIDDHTRWPQLYLSGFPHLMCIPRSRRGVVYFDDAHPSAPDVMFEDPSESWLTPLLHANTPSMFRLSRLICDQLRLCGSHMEKITRELIARESTEQGFTSACVYLLQTLQHTITRLHDIPMSRRDLWRHVTEAQRYWLELQGIHLYMDVYAARVVRSSGFEEPPQTNRELLGVFTYTAHTVQRLCDAGIPVWYIRPRSEIAEDSVCRSIVDLVNPCATLSADEWLDGEVRRSYPIIYQGSTVDPEFITCRYRFSRDYVNNELWSRLHPETVSRTLSMPHSKPKKPLRPTPYARGAPKLSKINAQNALKFQEPRSDLMPPDLEIWTRALHAFAQKPCEDPLVTKPLGYLLPQARMFLALADERMNVHVMKWLSFREAWFGHVMTNGHHINALKPQEWRDFLSQSGASSEISKSNSTKTALAHDAMSKKLGPFVATDWNFKGSLGDIKFMGTHVWENAEKRDILVQSAMQMILHELIHLNFIFELDHLDHIMVPIGGYTYQEKASHETFLHSVYMALGGLHLNTAQNPLEPGLADKDQHSYVKAVDSFRSLLHRWHSSPPILAYPLEQEQVELPKIHEIHSICAAFYIKTSYHHCGRAPEVPHAMPRKLVTVSCI</sequence>
<evidence type="ECO:0000313" key="3">
    <source>
        <dbReference type="Proteomes" id="UP000076722"/>
    </source>
</evidence>
<dbReference type="AlphaFoldDB" id="A0A164MMU6"/>
<evidence type="ECO:0000256" key="1">
    <source>
        <dbReference type="SAM" id="MobiDB-lite"/>
    </source>
</evidence>
<keyword evidence="3" id="KW-1185">Reference proteome</keyword>
<dbReference type="Proteomes" id="UP000076722">
    <property type="component" value="Unassembled WGS sequence"/>
</dbReference>
<proteinExistence type="predicted"/>
<name>A0A164MMU6_9AGAM</name>
<feature type="region of interest" description="Disordered" evidence="1">
    <location>
        <begin position="329"/>
        <end position="349"/>
    </location>
</feature>
<gene>
    <name evidence="2" type="ORF">SISNIDRAFT_461388</name>
</gene>
<dbReference type="EMBL" id="KV419464">
    <property type="protein sequence ID" value="KZS86861.1"/>
    <property type="molecule type" value="Genomic_DNA"/>
</dbReference>
<evidence type="ECO:0000313" key="2">
    <source>
        <dbReference type="EMBL" id="KZS86861.1"/>
    </source>
</evidence>
<reference evidence="2 3" key="1">
    <citation type="journal article" date="2016" name="Mol. Biol. Evol.">
        <title>Comparative Genomics of Early-Diverging Mushroom-Forming Fungi Provides Insights into the Origins of Lignocellulose Decay Capabilities.</title>
        <authorList>
            <person name="Nagy L.G."/>
            <person name="Riley R."/>
            <person name="Tritt A."/>
            <person name="Adam C."/>
            <person name="Daum C."/>
            <person name="Floudas D."/>
            <person name="Sun H."/>
            <person name="Yadav J.S."/>
            <person name="Pangilinan J."/>
            <person name="Larsson K.H."/>
            <person name="Matsuura K."/>
            <person name="Barry K."/>
            <person name="Labutti K."/>
            <person name="Kuo R."/>
            <person name="Ohm R.A."/>
            <person name="Bhattacharya S.S."/>
            <person name="Shirouzu T."/>
            <person name="Yoshinaga Y."/>
            <person name="Martin F.M."/>
            <person name="Grigoriev I.V."/>
            <person name="Hibbett D.S."/>
        </authorList>
    </citation>
    <scope>NUCLEOTIDE SEQUENCE [LARGE SCALE GENOMIC DNA]</scope>
    <source>
        <strain evidence="2 3">HHB9708</strain>
    </source>
</reference>
<protein>
    <submittedName>
        <fullName evidence="2">Uncharacterized protein</fullName>
    </submittedName>
</protein>
<dbReference type="OrthoDB" id="2634326at2759"/>
<accession>A0A164MMU6</accession>